<evidence type="ECO:0000313" key="3">
    <source>
        <dbReference type="Proteomes" id="UP000229757"/>
    </source>
</evidence>
<evidence type="ECO:0000256" key="1">
    <source>
        <dbReference type="SAM" id="MobiDB-lite"/>
    </source>
</evidence>
<dbReference type="Proteomes" id="UP000229757">
    <property type="component" value="Chromosome"/>
</dbReference>
<accession>A0A2K8KSU5</accession>
<evidence type="ECO:0000313" key="2">
    <source>
        <dbReference type="EMBL" id="ATX77149.1"/>
    </source>
</evidence>
<sequence>MANDGIRLPSDSTVTSQKIIRGGGEPETTALPSKNLPLTPMSPLVTVVLQSKTLLAGNKASLFELILQNDPKSAPPLSVFSDAPIRPGTSLLLEFDKHQQYQPVRQPTQAQLTKLVNLELDFWRGHLLPKADARNFPTLPSPVELTGLAHRFSALSPLVHWLNQRPTSLSSPVVAAWIRETVALSQLRYWSSMPKGRASGLAALGSGMSLLEGLDSIDAAPPSSGHANLPSPAGVNPKMADSGLQAPLEIKLGQWLGLMDDTIKAAPDQLNSRLKQQAAALIAQSLQQANKIRAQNPLEASQNANSSKDDSPLLALRNWLEASQARIQNSAILGASAQWSAPDQPTVQQMQLPLIWLGLTSWADIEWWQEQHRNTANADKDARARRRWRMKVYLSLAPMADICADIDWGGDATQLTFWSEDAATLSHLNTLLPKLESWTAGLGERNITTKHGMPKKMNADRQKEKDNHLVDIHT</sequence>
<protein>
    <submittedName>
        <fullName evidence="2">Uncharacterized protein</fullName>
    </submittedName>
</protein>
<feature type="region of interest" description="Disordered" evidence="1">
    <location>
        <begin position="448"/>
        <end position="474"/>
    </location>
</feature>
<dbReference type="AlphaFoldDB" id="A0A2K8KSU5"/>
<feature type="compositionally biased region" description="Basic and acidic residues" evidence="1">
    <location>
        <begin position="457"/>
        <end position="474"/>
    </location>
</feature>
<name>A0A2K8KSU5_9GAMM</name>
<proteinExistence type="predicted"/>
<dbReference type="KEGG" id="rfo:REIFOR_02014"/>
<keyword evidence="3" id="KW-1185">Reference proteome</keyword>
<reference evidence="2 3" key="1">
    <citation type="journal article" date="2017" name="Environ. Microbiol.">
        <title>Genomic and physiological analyses of 'Reinekea forsetii' reveal a versatile opportunistic lifestyle during spring algae blooms.</title>
        <authorList>
            <person name="Avci B."/>
            <person name="Hahnke R.L."/>
            <person name="Chafee M."/>
            <person name="Fischer T."/>
            <person name="Gruber-Vodicka H."/>
            <person name="Tegetmeyer H.E."/>
            <person name="Harder J."/>
            <person name="Fuchs B.M."/>
            <person name="Amann R.I."/>
            <person name="Teeling H."/>
        </authorList>
    </citation>
    <scope>NUCLEOTIDE SEQUENCE [LARGE SCALE GENOMIC DNA]</scope>
    <source>
        <strain evidence="2 3">Hel1_31_D35</strain>
    </source>
</reference>
<gene>
    <name evidence="2" type="ORF">REIFOR_02014</name>
</gene>
<dbReference type="RefSeq" id="WP_100257430.1">
    <property type="nucleotide sequence ID" value="NZ_CP011797.1"/>
</dbReference>
<dbReference type="OrthoDB" id="6192837at2"/>
<dbReference type="EMBL" id="CP011797">
    <property type="protein sequence ID" value="ATX77149.1"/>
    <property type="molecule type" value="Genomic_DNA"/>
</dbReference>
<feature type="region of interest" description="Disordered" evidence="1">
    <location>
        <begin position="1"/>
        <end position="31"/>
    </location>
</feature>
<organism evidence="2 3">
    <name type="scientific">Reinekea forsetii</name>
    <dbReference type="NCBI Taxonomy" id="1336806"/>
    <lineage>
        <taxon>Bacteria</taxon>
        <taxon>Pseudomonadati</taxon>
        <taxon>Pseudomonadota</taxon>
        <taxon>Gammaproteobacteria</taxon>
        <taxon>Oceanospirillales</taxon>
        <taxon>Saccharospirillaceae</taxon>
        <taxon>Reinekea</taxon>
    </lineage>
</organism>